<dbReference type="Proteomes" id="UP000005408">
    <property type="component" value="Unassembled WGS sequence"/>
</dbReference>
<dbReference type="AlphaFoldDB" id="A0A8W8P2L1"/>
<dbReference type="Gene3D" id="2.40.70.10">
    <property type="entry name" value="Acid Proteases"/>
    <property type="match status" value="1"/>
</dbReference>
<evidence type="ECO:0000256" key="1">
    <source>
        <dbReference type="ARBA" id="ARBA00022801"/>
    </source>
</evidence>
<dbReference type="PROSITE" id="PS50175">
    <property type="entry name" value="ASP_PROT_RETROV"/>
    <property type="match status" value="1"/>
</dbReference>
<evidence type="ECO:0000259" key="2">
    <source>
        <dbReference type="PROSITE" id="PS50175"/>
    </source>
</evidence>
<dbReference type="GO" id="GO:0006508">
    <property type="term" value="P:proteolysis"/>
    <property type="evidence" value="ECO:0007669"/>
    <property type="project" value="InterPro"/>
</dbReference>
<dbReference type="SUPFAM" id="SSF50630">
    <property type="entry name" value="Acid proteases"/>
    <property type="match status" value="1"/>
</dbReference>
<reference evidence="3" key="1">
    <citation type="submission" date="2022-08" db="UniProtKB">
        <authorList>
            <consortium name="EnsemblMetazoa"/>
        </authorList>
    </citation>
    <scope>IDENTIFICATION</scope>
    <source>
        <strain evidence="3">05x7-T-G4-1.051#20</strain>
    </source>
</reference>
<dbReference type="InterPro" id="IPR001995">
    <property type="entry name" value="Peptidase_A2_cat"/>
</dbReference>
<keyword evidence="1" id="KW-0378">Hydrolase</keyword>
<keyword evidence="4" id="KW-1185">Reference proteome</keyword>
<accession>A0A8W8P2L1</accession>
<proteinExistence type="predicted"/>
<dbReference type="InterPro" id="IPR021109">
    <property type="entry name" value="Peptidase_aspartic_dom_sf"/>
</dbReference>
<name>A0A8W8P2L1_MAGGI</name>
<evidence type="ECO:0000313" key="4">
    <source>
        <dbReference type="Proteomes" id="UP000005408"/>
    </source>
</evidence>
<evidence type="ECO:0000313" key="3">
    <source>
        <dbReference type="EnsemblMetazoa" id="G8449.1:cds"/>
    </source>
</evidence>
<protein>
    <recommendedName>
        <fullName evidence="2">Peptidase A2 domain-containing protein</fullName>
    </recommendedName>
</protein>
<feature type="domain" description="Peptidase A2" evidence="2">
    <location>
        <begin position="21"/>
        <end position="56"/>
    </location>
</feature>
<dbReference type="EnsemblMetazoa" id="G8449.1">
    <property type="protein sequence ID" value="G8449.1:cds"/>
    <property type="gene ID" value="G8449"/>
</dbReference>
<organism evidence="3 4">
    <name type="scientific">Magallana gigas</name>
    <name type="common">Pacific oyster</name>
    <name type="synonym">Crassostrea gigas</name>
    <dbReference type="NCBI Taxonomy" id="29159"/>
    <lineage>
        <taxon>Eukaryota</taxon>
        <taxon>Metazoa</taxon>
        <taxon>Spiralia</taxon>
        <taxon>Lophotrochozoa</taxon>
        <taxon>Mollusca</taxon>
        <taxon>Bivalvia</taxon>
        <taxon>Autobranchia</taxon>
        <taxon>Pteriomorphia</taxon>
        <taxon>Ostreida</taxon>
        <taxon>Ostreoidea</taxon>
        <taxon>Ostreidae</taxon>
        <taxon>Magallana</taxon>
    </lineage>
</organism>
<dbReference type="GO" id="GO:0004190">
    <property type="term" value="F:aspartic-type endopeptidase activity"/>
    <property type="evidence" value="ECO:0007669"/>
    <property type="project" value="InterPro"/>
</dbReference>
<sequence>MIRKSKGKSLVVDAKFNSTPLKAIIDTAAMLTLVNKKHVETQSENHEVVKLKGIGGHTIMGFKLCKQKIQIGTLSFTWDCCAVAMNDDIIIGLDFLEAHHGIVNLNNKTLSLNGCLVPTELSKDEESFARRISRVTLLSSRVIPPNTILNIPVTLEQSLPKDYIVQPVQDSTGILGSTILGRGKQTFMQFINDSNKCIKLPGGKCVGFAEVIGEDCLVGPSANNEAEIRQINIEPDNDVVPLSRKCAPADNSQTEKPEDAFNILAAKLLDDPNVPVSWIEGYSAEDIATMQREDADIGIVRTWLEKDENPTKSQLHLESPATRALWIGKFQCGFAGCGTNISRQMTPLVVRIFQKTMKVPLCQVPKLIQATGNWNYNLAALITVSHLLDSLTVFLIRPGQVDQYGLRTNTKISVK</sequence>